<keyword evidence="8 9" id="KW-0472">Membrane</keyword>
<feature type="transmembrane region" description="Helical" evidence="10">
    <location>
        <begin position="262"/>
        <end position="283"/>
    </location>
</feature>
<gene>
    <name evidence="12" type="ORF">J2S15_004029</name>
</gene>
<evidence type="ECO:0000256" key="7">
    <source>
        <dbReference type="ARBA" id="ARBA00022989"/>
    </source>
</evidence>
<dbReference type="PIRSF" id="PIRSF006351">
    <property type="entry name" value="PTS_EIIC-Cellobiose"/>
    <property type="match status" value="1"/>
</dbReference>
<evidence type="ECO:0000256" key="10">
    <source>
        <dbReference type="SAM" id="Phobius"/>
    </source>
</evidence>
<feature type="transmembrane region" description="Helical" evidence="10">
    <location>
        <begin position="408"/>
        <end position="428"/>
    </location>
</feature>
<feature type="transmembrane region" description="Helical" evidence="10">
    <location>
        <begin position="44"/>
        <end position="68"/>
    </location>
</feature>
<keyword evidence="3 9" id="KW-1003">Cell membrane</keyword>
<evidence type="ECO:0000256" key="5">
    <source>
        <dbReference type="ARBA" id="ARBA00022683"/>
    </source>
</evidence>
<evidence type="ECO:0000256" key="9">
    <source>
        <dbReference type="PIRNR" id="PIRNR006351"/>
    </source>
</evidence>
<dbReference type="InterPro" id="IPR004796">
    <property type="entry name" value="PTS_IIC_cello"/>
</dbReference>
<feature type="transmembrane region" description="Helical" evidence="10">
    <location>
        <begin position="385"/>
        <end position="402"/>
    </location>
</feature>
<proteinExistence type="predicted"/>
<feature type="transmembrane region" description="Helical" evidence="10">
    <location>
        <begin position="155"/>
        <end position="179"/>
    </location>
</feature>
<protein>
    <recommendedName>
        <fullName evidence="9">Permease IIC component</fullName>
    </recommendedName>
</protein>
<evidence type="ECO:0000256" key="8">
    <source>
        <dbReference type="ARBA" id="ARBA00023136"/>
    </source>
</evidence>
<feature type="transmembrane region" description="Helical" evidence="10">
    <location>
        <begin position="236"/>
        <end position="255"/>
    </location>
</feature>
<organism evidence="12 13">
    <name type="scientific">Breznakia pachnodae</name>
    <dbReference type="NCBI Taxonomy" id="265178"/>
    <lineage>
        <taxon>Bacteria</taxon>
        <taxon>Bacillati</taxon>
        <taxon>Bacillota</taxon>
        <taxon>Erysipelotrichia</taxon>
        <taxon>Erysipelotrichales</taxon>
        <taxon>Erysipelotrichaceae</taxon>
        <taxon>Breznakia</taxon>
    </lineage>
</organism>
<comment type="function">
    <text evidence="9">The phosphoenolpyruvate-dependent sugar phosphotransferase system (PTS), a major carbohydrate active -transport system, catalyzes the phosphorylation of incoming sugar substrates concomitant with their translocation across the cell membrane.</text>
</comment>
<keyword evidence="7 10" id="KW-1133">Transmembrane helix</keyword>
<dbReference type="NCBIfam" id="TIGR00410">
    <property type="entry name" value="lacE"/>
    <property type="match status" value="1"/>
</dbReference>
<sequence>MKSETKKDRGTFLDRLTSIIETKVAPPLMKLSQMRYLSTLQQTFITLMPYLILGATATLVLNFGGLFAEGSGLNMPDVANTINSIIEPCRPWLLQIVFVTINLIALLTTILNGYYLGRYYEDKDKRVSPVVAAVVAMIAFLCFIDFAALSENFDWPSYIMGSPSLFGGIVISICAVEIYRFLIKKNLTIKMPEGVPPMITAAFTSMIPVCAIVILFSILGQGIAGFKFLDLLNEGFSYLVIGGSGPVPQFIGFFLDRILWFVGLHGSSIVSSVMQPIWTTMITDNINAFASGMDIPFMFTEQWINFYVRVSVLPIAILCWRSRVKRFKVLGKLSLPGTVFNIAEPIMYGLPIVLNPLMFVPWVLGFSVLFIFNAVLGVLGLTPPIVAMVVWTMPAPIAALIGSGFNPVALIISLMNFVLVYFIFLPFFRVMERQELKIEEENEKAIENSDLELNESGG</sequence>
<feature type="domain" description="PTS EIIC type-3" evidence="11">
    <location>
        <begin position="20"/>
        <end position="427"/>
    </location>
</feature>
<evidence type="ECO:0000256" key="6">
    <source>
        <dbReference type="ARBA" id="ARBA00022692"/>
    </source>
</evidence>
<dbReference type="PANTHER" id="PTHR33989">
    <property type="match status" value="1"/>
</dbReference>
<dbReference type="EMBL" id="JAUSUR010000011">
    <property type="protein sequence ID" value="MDQ0363264.1"/>
    <property type="molecule type" value="Genomic_DNA"/>
</dbReference>
<keyword evidence="6 10" id="KW-0812">Transmembrane</keyword>
<feature type="transmembrane region" description="Helical" evidence="10">
    <location>
        <begin position="127"/>
        <end position="149"/>
    </location>
</feature>
<dbReference type="RefSeq" id="WP_307412128.1">
    <property type="nucleotide sequence ID" value="NZ_JAUSUR010000011.1"/>
</dbReference>
<name>A0ABU0E8P3_9FIRM</name>
<accession>A0ABU0E8P3</accession>
<evidence type="ECO:0000256" key="1">
    <source>
        <dbReference type="ARBA" id="ARBA00004651"/>
    </source>
</evidence>
<evidence type="ECO:0000313" key="12">
    <source>
        <dbReference type="EMBL" id="MDQ0363264.1"/>
    </source>
</evidence>
<dbReference type="InterPro" id="IPR004501">
    <property type="entry name" value="PTS_EIIC_3"/>
</dbReference>
<evidence type="ECO:0000256" key="4">
    <source>
        <dbReference type="ARBA" id="ARBA00022597"/>
    </source>
</evidence>
<dbReference type="InterPro" id="IPR051088">
    <property type="entry name" value="PTS_Sugar-EIIC/EIIB"/>
</dbReference>
<dbReference type="InterPro" id="IPR003352">
    <property type="entry name" value="PTS_EIIC"/>
</dbReference>
<feature type="transmembrane region" description="Helical" evidence="10">
    <location>
        <begin position="303"/>
        <end position="321"/>
    </location>
</feature>
<feature type="transmembrane region" description="Helical" evidence="10">
    <location>
        <begin position="333"/>
        <end position="353"/>
    </location>
</feature>
<dbReference type="Proteomes" id="UP001230220">
    <property type="component" value="Unassembled WGS sequence"/>
</dbReference>
<keyword evidence="13" id="KW-1185">Reference proteome</keyword>
<dbReference type="PANTHER" id="PTHR33989:SF8">
    <property type="entry name" value="PERMEASE IIC COMPONENT"/>
    <property type="match status" value="1"/>
</dbReference>
<reference evidence="12 13" key="1">
    <citation type="submission" date="2023-07" db="EMBL/GenBank/DDBJ databases">
        <title>Genomic Encyclopedia of Type Strains, Phase IV (KMG-IV): sequencing the most valuable type-strain genomes for metagenomic binning, comparative biology and taxonomic classification.</title>
        <authorList>
            <person name="Goeker M."/>
        </authorList>
    </citation>
    <scope>NUCLEOTIDE SEQUENCE [LARGE SCALE GENOMIC DNA]</scope>
    <source>
        <strain evidence="12 13">DSM 16784</strain>
    </source>
</reference>
<evidence type="ECO:0000313" key="13">
    <source>
        <dbReference type="Proteomes" id="UP001230220"/>
    </source>
</evidence>
<keyword evidence="2 9" id="KW-0813">Transport</keyword>
<keyword evidence="5" id="KW-0598">Phosphotransferase system</keyword>
<dbReference type="PROSITE" id="PS51105">
    <property type="entry name" value="PTS_EIIC_TYPE_3"/>
    <property type="match status" value="1"/>
</dbReference>
<feature type="transmembrane region" description="Helical" evidence="10">
    <location>
        <begin position="359"/>
        <end position="378"/>
    </location>
</feature>
<feature type="transmembrane region" description="Helical" evidence="10">
    <location>
        <begin position="92"/>
        <end position="115"/>
    </location>
</feature>
<evidence type="ECO:0000256" key="2">
    <source>
        <dbReference type="ARBA" id="ARBA00022448"/>
    </source>
</evidence>
<comment type="caution">
    <text evidence="12">The sequence shown here is derived from an EMBL/GenBank/DDBJ whole genome shotgun (WGS) entry which is preliminary data.</text>
</comment>
<comment type="subcellular location">
    <subcellularLocation>
        <location evidence="1">Cell membrane</location>
        <topology evidence="1">Multi-pass membrane protein</topology>
    </subcellularLocation>
</comment>
<feature type="transmembrane region" description="Helical" evidence="10">
    <location>
        <begin position="199"/>
        <end position="224"/>
    </location>
</feature>
<evidence type="ECO:0000259" key="11">
    <source>
        <dbReference type="PROSITE" id="PS51105"/>
    </source>
</evidence>
<dbReference type="Pfam" id="PF02378">
    <property type="entry name" value="PTS_EIIC"/>
    <property type="match status" value="1"/>
</dbReference>
<evidence type="ECO:0000256" key="3">
    <source>
        <dbReference type="ARBA" id="ARBA00022475"/>
    </source>
</evidence>
<keyword evidence="4 9" id="KW-0762">Sugar transport</keyword>